<sequence>SIGLQLYILKICITGETPSFCKGPYSNICVPMAVLAAVPSKGGGLLENPVIEKVAPSRESEFDLKYAGVLSTSNKDFLVGDGTVGHVLWLGTYMDWQHHSFWM</sequence>
<reference evidence="1 2" key="1">
    <citation type="journal article" date="2023" name="Life. Sci Alliance">
        <title>Evolutionary insights into 3D genome organization and epigenetic landscape of Vigna mungo.</title>
        <authorList>
            <person name="Junaid A."/>
            <person name="Singh B."/>
            <person name="Bhatia S."/>
        </authorList>
    </citation>
    <scope>NUCLEOTIDE SEQUENCE [LARGE SCALE GENOMIC DNA]</scope>
    <source>
        <strain evidence="1">Urdbean</strain>
    </source>
</reference>
<keyword evidence="2" id="KW-1185">Reference proteome</keyword>
<evidence type="ECO:0000313" key="1">
    <source>
        <dbReference type="EMBL" id="WVY94963.1"/>
    </source>
</evidence>
<proteinExistence type="predicted"/>
<organism evidence="1 2">
    <name type="scientific">Vigna mungo</name>
    <name type="common">Black gram</name>
    <name type="synonym">Phaseolus mungo</name>
    <dbReference type="NCBI Taxonomy" id="3915"/>
    <lineage>
        <taxon>Eukaryota</taxon>
        <taxon>Viridiplantae</taxon>
        <taxon>Streptophyta</taxon>
        <taxon>Embryophyta</taxon>
        <taxon>Tracheophyta</taxon>
        <taxon>Spermatophyta</taxon>
        <taxon>Magnoliopsida</taxon>
        <taxon>eudicotyledons</taxon>
        <taxon>Gunneridae</taxon>
        <taxon>Pentapetalae</taxon>
        <taxon>rosids</taxon>
        <taxon>fabids</taxon>
        <taxon>Fabales</taxon>
        <taxon>Fabaceae</taxon>
        <taxon>Papilionoideae</taxon>
        <taxon>50 kb inversion clade</taxon>
        <taxon>NPAAA clade</taxon>
        <taxon>indigoferoid/millettioid clade</taxon>
        <taxon>Phaseoleae</taxon>
        <taxon>Vigna</taxon>
    </lineage>
</organism>
<dbReference type="AlphaFoldDB" id="A0AAQ3RJK9"/>
<evidence type="ECO:0000313" key="2">
    <source>
        <dbReference type="Proteomes" id="UP001374535"/>
    </source>
</evidence>
<dbReference type="Proteomes" id="UP001374535">
    <property type="component" value="Chromosome 10"/>
</dbReference>
<accession>A0AAQ3RJK9</accession>
<feature type="non-terminal residue" evidence="1">
    <location>
        <position position="103"/>
    </location>
</feature>
<dbReference type="EMBL" id="CP144691">
    <property type="protein sequence ID" value="WVY94963.1"/>
    <property type="molecule type" value="Genomic_DNA"/>
</dbReference>
<protein>
    <submittedName>
        <fullName evidence="1">Uncharacterized protein</fullName>
    </submittedName>
</protein>
<gene>
    <name evidence="1" type="ORF">V8G54_034051</name>
</gene>
<name>A0AAQ3RJK9_VIGMU</name>